<name>A0A7J2U509_9CREN</name>
<dbReference type="PANTHER" id="PTHR43429">
    <property type="entry name" value="PYRIDINE NUCLEOTIDE-DISULFIDE OXIDOREDUCTASE DOMAIN-CONTAINING"/>
    <property type="match status" value="1"/>
</dbReference>
<dbReference type="InterPro" id="IPR016156">
    <property type="entry name" value="FAD/NAD-linked_Rdtase_dimer_sf"/>
</dbReference>
<dbReference type="InterPro" id="IPR036188">
    <property type="entry name" value="FAD/NAD-bd_sf"/>
</dbReference>
<feature type="domain" description="Pyridine nucleotide-disulphide oxidoreductase dimerisation" evidence="5">
    <location>
        <begin position="327"/>
        <end position="428"/>
    </location>
</feature>
<comment type="cofactor">
    <cofactor evidence="1">
        <name>FAD</name>
        <dbReference type="ChEBI" id="CHEBI:57692"/>
    </cofactor>
</comment>
<dbReference type="Gene3D" id="3.30.390.30">
    <property type="match status" value="1"/>
</dbReference>
<comment type="similarity">
    <text evidence="2">Belongs to the class-III pyridine nucleotide-disulfide oxidoreductase family.</text>
</comment>
<dbReference type="EMBL" id="DSEU01000050">
    <property type="protein sequence ID" value="HEM67407.1"/>
    <property type="molecule type" value="Genomic_DNA"/>
</dbReference>
<dbReference type="SUPFAM" id="SSF55424">
    <property type="entry name" value="FAD/NAD-linked reductases, dimerisation (C-terminal) domain"/>
    <property type="match status" value="1"/>
</dbReference>
<sequence>MSLSRYDIVVVGGGAGGFTAAQTAKTVYKDKSVLLITKEAKAVIPCAIPYVAFTIDSCDKALLSYDALRRIGVDVVVDEVVDVDREGKRVVTASGKSFGYGKLILAVGGAPSAPPIEGLGLRNVCMVYKGYEKVVELQKALREAKRIVIIGGGFIGVELADDLSELRKDVTIVEILPHCMLLNFDEEFAVMAEEELRKKGVRIVTGRTVKRILGKEAAEGVELDNGEKIPADLVIVVTGYRPYTELAKKIGLRTSGYGIVVDDYMRTSDPDIFAVGDCAEKRHFLLGTATPALLASIACQEARIAVLNLYGARVSRRIEGWIGVFTTKIGNLVLGASGVTERFAKQRNLEYVAGKAKAINRHPAWLPGGCEINVKLIFLKNGTLIGAQVAGYCNEAAELANALALAVQNKMRIDEIIAMQFGTHPKLTASPISNPVILAALDAYTKL</sequence>
<dbReference type="InterPro" id="IPR023753">
    <property type="entry name" value="FAD/NAD-binding_dom"/>
</dbReference>
<organism evidence="7">
    <name type="scientific">Ignisphaera aggregans</name>
    <dbReference type="NCBI Taxonomy" id="334771"/>
    <lineage>
        <taxon>Archaea</taxon>
        <taxon>Thermoproteota</taxon>
        <taxon>Thermoprotei</taxon>
        <taxon>Desulfurococcales</taxon>
        <taxon>Desulfurococcaceae</taxon>
        <taxon>Ignisphaera</taxon>
    </lineage>
</organism>
<dbReference type="Pfam" id="PF07992">
    <property type="entry name" value="Pyr_redox_2"/>
    <property type="match status" value="1"/>
</dbReference>
<dbReference type="SUPFAM" id="SSF51905">
    <property type="entry name" value="FAD/NAD(P)-binding domain"/>
    <property type="match status" value="1"/>
</dbReference>
<gene>
    <name evidence="7" type="ORF">ENO26_07585</name>
</gene>
<comment type="caution">
    <text evidence="7">The sequence shown here is derived from an EMBL/GenBank/DDBJ whole genome shotgun (WGS) entry which is preliminary data.</text>
</comment>
<keyword evidence="3" id="KW-0285">Flavoprotein</keyword>
<dbReference type="GO" id="GO:0016491">
    <property type="term" value="F:oxidoreductase activity"/>
    <property type="evidence" value="ECO:0007669"/>
    <property type="project" value="InterPro"/>
</dbReference>
<evidence type="ECO:0000256" key="1">
    <source>
        <dbReference type="ARBA" id="ARBA00001974"/>
    </source>
</evidence>
<dbReference type="InterPro" id="IPR050260">
    <property type="entry name" value="FAD-bd_OxRdtase"/>
</dbReference>
<dbReference type="Gene3D" id="3.50.50.60">
    <property type="entry name" value="FAD/NAD(P)-binding domain"/>
    <property type="match status" value="2"/>
</dbReference>
<dbReference type="PRINTS" id="PR00368">
    <property type="entry name" value="FADPNR"/>
</dbReference>
<dbReference type="PANTHER" id="PTHR43429:SF3">
    <property type="entry name" value="NITRITE REDUCTASE [NAD(P)H]"/>
    <property type="match status" value="1"/>
</dbReference>
<evidence type="ECO:0000256" key="4">
    <source>
        <dbReference type="ARBA" id="ARBA00022827"/>
    </source>
</evidence>
<dbReference type="AlphaFoldDB" id="A0A7J2U509"/>
<evidence type="ECO:0000259" key="6">
    <source>
        <dbReference type="Pfam" id="PF07992"/>
    </source>
</evidence>
<dbReference type="PRINTS" id="PR00411">
    <property type="entry name" value="PNDRDTASEI"/>
</dbReference>
<accession>A0A7J2U509</accession>
<reference evidence="7" key="1">
    <citation type="journal article" date="2020" name="mSystems">
        <title>Genome- and Community-Level Interaction Insights into Carbon Utilization and Element Cycling Functions of Hydrothermarchaeota in Hydrothermal Sediment.</title>
        <authorList>
            <person name="Zhou Z."/>
            <person name="Liu Y."/>
            <person name="Xu W."/>
            <person name="Pan J."/>
            <person name="Luo Z.H."/>
            <person name="Li M."/>
        </authorList>
    </citation>
    <scope>NUCLEOTIDE SEQUENCE [LARGE SCALE GENOMIC DNA]</scope>
    <source>
        <strain evidence="7">SpSt-125</strain>
    </source>
</reference>
<feature type="domain" description="FAD/NAD(P)-binding" evidence="6">
    <location>
        <begin position="6"/>
        <end position="283"/>
    </location>
</feature>
<dbReference type="Pfam" id="PF02852">
    <property type="entry name" value="Pyr_redox_dim"/>
    <property type="match status" value="1"/>
</dbReference>
<protein>
    <submittedName>
        <fullName evidence="7">Pyridine nucleotide-disulfide oxidoreductase</fullName>
    </submittedName>
</protein>
<evidence type="ECO:0000256" key="3">
    <source>
        <dbReference type="ARBA" id="ARBA00022630"/>
    </source>
</evidence>
<proteinExistence type="inferred from homology"/>
<keyword evidence="4" id="KW-0274">FAD</keyword>
<evidence type="ECO:0000256" key="2">
    <source>
        <dbReference type="ARBA" id="ARBA00009130"/>
    </source>
</evidence>
<evidence type="ECO:0000259" key="5">
    <source>
        <dbReference type="Pfam" id="PF02852"/>
    </source>
</evidence>
<evidence type="ECO:0000313" key="7">
    <source>
        <dbReference type="EMBL" id="HEM67407.1"/>
    </source>
</evidence>
<dbReference type="InterPro" id="IPR004099">
    <property type="entry name" value="Pyr_nucl-diS_OxRdtase_dimer"/>
</dbReference>